<proteinExistence type="predicted"/>
<organism evidence="2 3">
    <name type="scientific">Mucilaginibacter frigoritolerans</name>
    <dbReference type="NCBI Taxonomy" id="652788"/>
    <lineage>
        <taxon>Bacteria</taxon>
        <taxon>Pseudomonadati</taxon>
        <taxon>Bacteroidota</taxon>
        <taxon>Sphingobacteriia</taxon>
        <taxon>Sphingobacteriales</taxon>
        <taxon>Sphingobacteriaceae</taxon>
        <taxon>Mucilaginibacter</taxon>
    </lineage>
</organism>
<feature type="transmembrane region" description="Helical" evidence="1">
    <location>
        <begin position="138"/>
        <end position="157"/>
    </location>
</feature>
<evidence type="ECO:0008006" key="4">
    <source>
        <dbReference type="Google" id="ProtNLM"/>
    </source>
</evidence>
<dbReference type="Proteomes" id="UP000317010">
    <property type="component" value="Unassembled WGS sequence"/>
</dbReference>
<feature type="transmembrane region" description="Helical" evidence="1">
    <location>
        <begin position="76"/>
        <end position="98"/>
    </location>
</feature>
<protein>
    <recommendedName>
        <fullName evidence="4">O-antigen ligase-like membrane protein</fullName>
    </recommendedName>
</protein>
<feature type="transmembrane region" description="Helical" evidence="1">
    <location>
        <begin position="50"/>
        <end position="70"/>
    </location>
</feature>
<name>A0A562U492_9SPHI</name>
<feature type="transmembrane region" description="Helical" evidence="1">
    <location>
        <begin position="16"/>
        <end position="38"/>
    </location>
</feature>
<feature type="transmembrane region" description="Helical" evidence="1">
    <location>
        <begin position="364"/>
        <end position="389"/>
    </location>
</feature>
<gene>
    <name evidence="2" type="ORF">JN11_01898</name>
</gene>
<feature type="transmembrane region" description="Helical" evidence="1">
    <location>
        <begin position="234"/>
        <end position="253"/>
    </location>
</feature>
<evidence type="ECO:0000256" key="1">
    <source>
        <dbReference type="SAM" id="Phobius"/>
    </source>
</evidence>
<evidence type="ECO:0000313" key="3">
    <source>
        <dbReference type="Proteomes" id="UP000317010"/>
    </source>
</evidence>
<keyword evidence="1" id="KW-1133">Transmembrane helix</keyword>
<dbReference type="AlphaFoldDB" id="A0A562U492"/>
<evidence type="ECO:0000313" key="2">
    <source>
        <dbReference type="EMBL" id="TWJ00642.1"/>
    </source>
</evidence>
<sequence>MYYFVTLIFILLSSKATFIDGMNICWFLIDGLFLWIALEKGRLLKSDIQLFLKFALIYLTFCTLRALFLIQLPLQYWVSDVIFLFKYVLPSFLFCVILREKSIKYLATVICHLAILSLPLYCLQLISGDTVYTFGKMLNLPYAHFNGYVNMIFFTYVKVHTIRNSGFAWEPGAFGFFLVIGLLLNFFTNNFTFDKKAIWMSIALITTLSTTAYIAFVLVLLLFFRARGVKFTKLLFLIVPVVIAFATSLPFLFDKIGVTYNRDMQDLKNIQTLNQTYIHMGQIMPLNRFGSMLFLINALRFNLIWGVSNIYEQSIPLLKNIGLSNGIFSFFGQFGMIGLGFLLFKSYSLFQKLNGNIEVSIYAILIILILGFGECIFITSIMLCFLFLYHYSLPASFIEQLPVDEDNLAKQKQITKSLIINSQII</sequence>
<feature type="transmembrane region" description="Helical" evidence="1">
    <location>
        <begin position="169"/>
        <end position="187"/>
    </location>
</feature>
<feature type="transmembrane region" description="Helical" evidence="1">
    <location>
        <begin position="289"/>
        <end position="311"/>
    </location>
</feature>
<dbReference type="EMBL" id="VLLI01000005">
    <property type="protein sequence ID" value="TWJ00642.1"/>
    <property type="molecule type" value="Genomic_DNA"/>
</dbReference>
<accession>A0A562U492</accession>
<keyword evidence="1" id="KW-0472">Membrane</keyword>
<reference evidence="2 3" key="1">
    <citation type="submission" date="2019-07" db="EMBL/GenBank/DDBJ databases">
        <title>Genomic Encyclopedia of Archaeal and Bacterial Type Strains, Phase II (KMG-II): from individual species to whole genera.</title>
        <authorList>
            <person name="Goeker M."/>
        </authorList>
    </citation>
    <scope>NUCLEOTIDE SEQUENCE [LARGE SCALE GENOMIC DNA]</scope>
    <source>
        <strain evidence="2 3">ATCC BAA-1854</strain>
    </source>
</reference>
<feature type="transmembrane region" description="Helical" evidence="1">
    <location>
        <begin position="199"/>
        <end position="222"/>
    </location>
</feature>
<feature type="transmembrane region" description="Helical" evidence="1">
    <location>
        <begin position="105"/>
        <end position="126"/>
    </location>
</feature>
<keyword evidence="1" id="KW-0812">Transmembrane</keyword>
<comment type="caution">
    <text evidence="2">The sequence shown here is derived from an EMBL/GenBank/DDBJ whole genome shotgun (WGS) entry which is preliminary data.</text>
</comment>
<keyword evidence="3" id="KW-1185">Reference proteome</keyword>
<feature type="transmembrane region" description="Helical" evidence="1">
    <location>
        <begin position="323"/>
        <end position="344"/>
    </location>
</feature>